<evidence type="ECO:0000256" key="1">
    <source>
        <dbReference type="SAM" id="Phobius"/>
    </source>
</evidence>
<organism evidence="2 3">
    <name type="scientific">Helianthus annuus</name>
    <name type="common">Common sunflower</name>
    <dbReference type="NCBI Taxonomy" id="4232"/>
    <lineage>
        <taxon>Eukaryota</taxon>
        <taxon>Viridiplantae</taxon>
        <taxon>Streptophyta</taxon>
        <taxon>Embryophyta</taxon>
        <taxon>Tracheophyta</taxon>
        <taxon>Spermatophyta</taxon>
        <taxon>Magnoliopsida</taxon>
        <taxon>eudicotyledons</taxon>
        <taxon>Gunneridae</taxon>
        <taxon>Pentapetalae</taxon>
        <taxon>asterids</taxon>
        <taxon>campanulids</taxon>
        <taxon>Asterales</taxon>
        <taxon>Asteraceae</taxon>
        <taxon>Asteroideae</taxon>
        <taxon>Heliantheae alliance</taxon>
        <taxon>Heliantheae</taxon>
        <taxon>Helianthus</taxon>
    </lineage>
</organism>
<accession>A0A9K3H0H6</accession>
<proteinExistence type="predicted"/>
<protein>
    <submittedName>
        <fullName evidence="2">Uncharacterized protein</fullName>
    </submittedName>
</protein>
<keyword evidence="1" id="KW-0812">Transmembrane</keyword>
<feature type="transmembrane region" description="Helical" evidence="1">
    <location>
        <begin position="20"/>
        <end position="36"/>
    </location>
</feature>
<dbReference type="EMBL" id="MNCJ02000331">
    <property type="protein sequence ID" value="KAF5761906.1"/>
    <property type="molecule type" value="Genomic_DNA"/>
</dbReference>
<comment type="caution">
    <text evidence="2">The sequence shown here is derived from an EMBL/GenBank/DDBJ whole genome shotgun (WGS) entry which is preliminary data.</text>
</comment>
<dbReference type="Proteomes" id="UP000215914">
    <property type="component" value="Unassembled WGS sequence"/>
</dbReference>
<gene>
    <name evidence="2" type="ORF">HanXRQr2_Chr16g0770491</name>
</gene>
<dbReference type="AlphaFoldDB" id="A0A9K3H0H6"/>
<name>A0A9K3H0H6_HELAN</name>
<sequence>MRFNIYLTNSLRMYSGFLSFWLKFCSFSIVPVRCLLKCPSEF</sequence>
<reference evidence="2" key="2">
    <citation type="submission" date="2020-06" db="EMBL/GenBank/DDBJ databases">
        <title>Helianthus annuus Genome sequencing and assembly Release 2.</title>
        <authorList>
            <person name="Gouzy J."/>
            <person name="Langlade N."/>
            <person name="Munos S."/>
        </authorList>
    </citation>
    <scope>NUCLEOTIDE SEQUENCE</scope>
    <source>
        <tissue evidence="2">Leaves</tissue>
    </source>
</reference>
<keyword evidence="1" id="KW-0472">Membrane</keyword>
<keyword evidence="1" id="KW-1133">Transmembrane helix</keyword>
<keyword evidence="3" id="KW-1185">Reference proteome</keyword>
<evidence type="ECO:0000313" key="2">
    <source>
        <dbReference type="EMBL" id="KAF5761906.1"/>
    </source>
</evidence>
<reference evidence="2" key="1">
    <citation type="journal article" date="2017" name="Nature">
        <title>The sunflower genome provides insights into oil metabolism, flowering and Asterid evolution.</title>
        <authorList>
            <person name="Badouin H."/>
            <person name="Gouzy J."/>
            <person name="Grassa C.J."/>
            <person name="Murat F."/>
            <person name="Staton S.E."/>
            <person name="Cottret L."/>
            <person name="Lelandais-Briere C."/>
            <person name="Owens G.L."/>
            <person name="Carrere S."/>
            <person name="Mayjonade B."/>
            <person name="Legrand L."/>
            <person name="Gill N."/>
            <person name="Kane N.C."/>
            <person name="Bowers J.E."/>
            <person name="Hubner S."/>
            <person name="Bellec A."/>
            <person name="Berard A."/>
            <person name="Berges H."/>
            <person name="Blanchet N."/>
            <person name="Boniface M.C."/>
            <person name="Brunel D."/>
            <person name="Catrice O."/>
            <person name="Chaidir N."/>
            <person name="Claudel C."/>
            <person name="Donnadieu C."/>
            <person name="Faraut T."/>
            <person name="Fievet G."/>
            <person name="Helmstetter N."/>
            <person name="King M."/>
            <person name="Knapp S.J."/>
            <person name="Lai Z."/>
            <person name="Le Paslier M.C."/>
            <person name="Lippi Y."/>
            <person name="Lorenzon L."/>
            <person name="Mandel J.R."/>
            <person name="Marage G."/>
            <person name="Marchand G."/>
            <person name="Marquand E."/>
            <person name="Bret-Mestries E."/>
            <person name="Morien E."/>
            <person name="Nambeesan S."/>
            <person name="Nguyen T."/>
            <person name="Pegot-Espagnet P."/>
            <person name="Pouilly N."/>
            <person name="Raftis F."/>
            <person name="Sallet E."/>
            <person name="Schiex T."/>
            <person name="Thomas J."/>
            <person name="Vandecasteele C."/>
            <person name="Vares D."/>
            <person name="Vear F."/>
            <person name="Vautrin S."/>
            <person name="Crespi M."/>
            <person name="Mangin B."/>
            <person name="Burke J.M."/>
            <person name="Salse J."/>
            <person name="Munos S."/>
            <person name="Vincourt P."/>
            <person name="Rieseberg L.H."/>
            <person name="Langlade N.B."/>
        </authorList>
    </citation>
    <scope>NUCLEOTIDE SEQUENCE</scope>
    <source>
        <tissue evidence="2">Leaves</tissue>
    </source>
</reference>
<evidence type="ECO:0000313" key="3">
    <source>
        <dbReference type="Proteomes" id="UP000215914"/>
    </source>
</evidence>
<dbReference type="Gramene" id="mRNA:HanXRQr2_Chr16g0770491">
    <property type="protein sequence ID" value="mRNA:HanXRQr2_Chr16g0770491"/>
    <property type="gene ID" value="HanXRQr2_Chr16g0770491"/>
</dbReference>